<reference evidence="1" key="1">
    <citation type="submission" date="2024-06" db="EMBL/GenBank/DDBJ databases">
        <title>Genomic Encyclopedia of Type Strains, Phase IV (KMG-IV): sequencing the most valuable type-strain genomes for metagenomic binning, comparative biology and taxonomic classification.</title>
        <authorList>
            <person name="Goeker M."/>
        </authorList>
    </citation>
    <scope>NUCLEOTIDE SEQUENCE</scope>
    <source>
        <strain evidence="1">SJCon</strain>
    </source>
</reference>
<accession>A0ACC6THY6</accession>
<gene>
    <name evidence="1" type="ORF">ABIC98_002893</name>
</gene>
<keyword evidence="2" id="KW-1185">Reference proteome</keyword>
<proteinExistence type="predicted"/>
<evidence type="ECO:0000313" key="2">
    <source>
        <dbReference type="Proteomes" id="UP001549207"/>
    </source>
</evidence>
<organism evidence="1 2">
    <name type="scientific">Arthrobacter nitrophenolicus</name>
    <dbReference type="NCBI Taxonomy" id="683150"/>
    <lineage>
        <taxon>Bacteria</taxon>
        <taxon>Bacillati</taxon>
        <taxon>Actinomycetota</taxon>
        <taxon>Actinomycetes</taxon>
        <taxon>Micrococcales</taxon>
        <taxon>Micrococcaceae</taxon>
        <taxon>Arthrobacter</taxon>
    </lineage>
</organism>
<protein>
    <submittedName>
        <fullName evidence="1">Uncharacterized protein</fullName>
    </submittedName>
</protein>
<evidence type="ECO:0000313" key="1">
    <source>
        <dbReference type="EMBL" id="MET3773233.1"/>
    </source>
</evidence>
<dbReference type="Proteomes" id="UP001549207">
    <property type="component" value="Unassembled WGS sequence"/>
</dbReference>
<sequence>MSQHPYSAPYPPTYGYAPPQTSSKSFLTTWLLSLILGVFGVDRFYLGKVGTGILKLVTFGGLGIWALVDLILVLSNRMRDKNGLPLTGYDKHKKVALIVTGAFVLLSIIINSTRAGATTETAPTSSGPKVAAVGPTSTATPTPTKDPALAAAEAEASAKAKAEADAAAKAKADADAAAKAEADAAAKAKAEADAAAKAAAEAEAAAKRGTLSQQNALRAAADYLDYTAFSRTGLIEQLEYEKYSLDDATWAVDRVTVDWNVQAAKAAKQYLEYTSFSRSGLVDQLLYEGYTPEQAEYGVSTTGL</sequence>
<comment type="caution">
    <text evidence="1">The sequence shown here is derived from an EMBL/GenBank/DDBJ whole genome shotgun (WGS) entry which is preliminary data.</text>
</comment>
<dbReference type="EMBL" id="JBEPNJ010000012">
    <property type="protein sequence ID" value="MET3773233.1"/>
    <property type="molecule type" value="Genomic_DNA"/>
</dbReference>
<name>A0ACC6THY6_9MICC</name>